<evidence type="ECO:0000256" key="2">
    <source>
        <dbReference type="ARBA" id="ARBA00022670"/>
    </source>
</evidence>
<reference evidence="9" key="1">
    <citation type="submission" date="2025-08" db="UniProtKB">
        <authorList>
            <consortium name="RefSeq"/>
        </authorList>
    </citation>
    <scope>IDENTIFICATION</scope>
    <source>
        <tissue evidence="9">Testes</tissue>
    </source>
</reference>
<dbReference type="InterPro" id="IPR015500">
    <property type="entry name" value="Peptidase_S8_subtilisin-rel"/>
</dbReference>
<dbReference type="PANTHER" id="PTHR43806:SF11">
    <property type="entry name" value="CEREVISIN-RELATED"/>
    <property type="match status" value="1"/>
</dbReference>
<dbReference type="SUPFAM" id="SSF52743">
    <property type="entry name" value="Subtilisin-like"/>
    <property type="match status" value="1"/>
</dbReference>
<dbReference type="Pfam" id="PF00082">
    <property type="entry name" value="Peptidase_S8"/>
    <property type="match status" value="1"/>
</dbReference>
<dbReference type="PROSITE" id="PS51892">
    <property type="entry name" value="SUBTILASE"/>
    <property type="match status" value="1"/>
</dbReference>
<evidence type="ECO:0000313" key="8">
    <source>
        <dbReference type="Proteomes" id="UP000694865"/>
    </source>
</evidence>
<keyword evidence="6" id="KW-0732">Signal</keyword>
<evidence type="ECO:0000256" key="3">
    <source>
        <dbReference type="ARBA" id="ARBA00022801"/>
    </source>
</evidence>
<proteinExistence type="inferred from homology"/>
<protein>
    <submittedName>
        <fullName evidence="9">Cuticle-degrading serine protease-like</fullName>
    </submittedName>
</protein>
<feature type="chain" id="PRO_5045157576" evidence="6">
    <location>
        <begin position="16"/>
        <end position="342"/>
    </location>
</feature>
<comment type="caution">
    <text evidence="5">Lacks conserved residue(s) required for the propagation of feature annotation.</text>
</comment>
<dbReference type="PRINTS" id="PR00723">
    <property type="entry name" value="SUBTILISIN"/>
</dbReference>
<keyword evidence="8" id="KW-1185">Reference proteome</keyword>
<name>A0ABM0LXF0_SACKO</name>
<dbReference type="GeneID" id="102804427"/>
<keyword evidence="3" id="KW-0378">Hydrolase</keyword>
<dbReference type="InterPro" id="IPR050131">
    <property type="entry name" value="Peptidase_S8_subtilisin-like"/>
</dbReference>
<evidence type="ECO:0000256" key="1">
    <source>
        <dbReference type="ARBA" id="ARBA00011073"/>
    </source>
</evidence>
<evidence type="ECO:0000256" key="6">
    <source>
        <dbReference type="SAM" id="SignalP"/>
    </source>
</evidence>
<keyword evidence="4" id="KW-0720">Serine protease</keyword>
<dbReference type="InterPro" id="IPR000209">
    <property type="entry name" value="Peptidase_S8/S53_dom"/>
</dbReference>
<gene>
    <name evidence="9" type="primary">LOC102804427</name>
</gene>
<dbReference type="RefSeq" id="XP_006812441.1">
    <property type="nucleotide sequence ID" value="XM_006812378.1"/>
</dbReference>
<dbReference type="Proteomes" id="UP000694865">
    <property type="component" value="Unplaced"/>
</dbReference>
<accession>A0ABM0LXF0</accession>
<organism evidence="8 9">
    <name type="scientific">Saccoglossus kowalevskii</name>
    <name type="common">Acorn worm</name>
    <dbReference type="NCBI Taxonomy" id="10224"/>
    <lineage>
        <taxon>Eukaryota</taxon>
        <taxon>Metazoa</taxon>
        <taxon>Hemichordata</taxon>
        <taxon>Enteropneusta</taxon>
        <taxon>Harrimaniidae</taxon>
        <taxon>Saccoglossus</taxon>
    </lineage>
</organism>
<sequence>MRLVILITLATVATAYEFVEGEVTWNLDRIDQSKAVWPKWNPEVAEYDPIGTGTGSVVYILSTGIQGTHNNFGPGIVRQTVIYDFDPNNVPSGSDTDGRGTALTGVIGGLYTGVATDIEIATVRVSADPASANITYVLEGMQAVLDDYVMRKTANPTNYQRGVAIGSVSLDVSVDPAGAAALEDLVAQMVAEDLVIIGSVGESFQADCMNLTPARLYADNSIIIAGGIDGLDYKDPVSNAGECAEVWGPMQEIWSSAIDPNDNSRVDYYALTDHRLIFATAHVAGVAAVIRSYCPNTPSNLVGTMVIEYALANGGTALMPGTEEELGPVIRIATSKETPVCY</sequence>
<dbReference type="Gene3D" id="3.40.50.200">
    <property type="entry name" value="Peptidase S8/S53 domain"/>
    <property type="match status" value="1"/>
</dbReference>
<evidence type="ECO:0000313" key="9">
    <source>
        <dbReference type="RefSeq" id="XP_006812441.1"/>
    </source>
</evidence>
<feature type="signal peptide" evidence="6">
    <location>
        <begin position="1"/>
        <end position="15"/>
    </location>
</feature>
<evidence type="ECO:0000256" key="4">
    <source>
        <dbReference type="ARBA" id="ARBA00022825"/>
    </source>
</evidence>
<evidence type="ECO:0000259" key="7">
    <source>
        <dbReference type="Pfam" id="PF00082"/>
    </source>
</evidence>
<comment type="similarity">
    <text evidence="1 5">Belongs to the peptidase S8 family.</text>
</comment>
<dbReference type="InterPro" id="IPR036852">
    <property type="entry name" value="Peptidase_S8/S53_dom_sf"/>
</dbReference>
<keyword evidence="2" id="KW-0645">Protease</keyword>
<feature type="domain" description="Peptidase S8/S53" evidence="7">
    <location>
        <begin position="53"/>
        <end position="301"/>
    </location>
</feature>
<evidence type="ECO:0000256" key="5">
    <source>
        <dbReference type="PROSITE-ProRule" id="PRU01240"/>
    </source>
</evidence>
<dbReference type="PANTHER" id="PTHR43806">
    <property type="entry name" value="PEPTIDASE S8"/>
    <property type="match status" value="1"/>
</dbReference>